<accession>A0A1F7X6V1</accession>
<gene>
    <name evidence="1" type="ORF">A2Z67_01630</name>
</gene>
<dbReference type="AlphaFoldDB" id="A0A1F7X6V1"/>
<name>A0A1F7X6V1_9BACT</name>
<dbReference type="Proteomes" id="UP000176939">
    <property type="component" value="Unassembled WGS sequence"/>
</dbReference>
<dbReference type="EMBL" id="MGFQ01000012">
    <property type="protein sequence ID" value="OGM10429.1"/>
    <property type="molecule type" value="Genomic_DNA"/>
</dbReference>
<comment type="caution">
    <text evidence="1">The sequence shown here is derived from an EMBL/GenBank/DDBJ whole genome shotgun (WGS) entry which is preliminary data.</text>
</comment>
<reference evidence="1 2" key="1">
    <citation type="journal article" date="2016" name="Nat. Commun.">
        <title>Thousands of microbial genomes shed light on interconnected biogeochemical processes in an aquifer system.</title>
        <authorList>
            <person name="Anantharaman K."/>
            <person name="Brown C.T."/>
            <person name="Hug L.A."/>
            <person name="Sharon I."/>
            <person name="Castelle C.J."/>
            <person name="Probst A.J."/>
            <person name="Thomas B.C."/>
            <person name="Singh A."/>
            <person name="Wilkins M.J."/>
            <person name="Karaoz U."/>
            <person name="Brodie E.L."/>
            <person name="Williams K.H."/>
            <person name="Hubbard S.S."/>
            <person name="Banfield J.F."/>
        </authorList>
    </citation>
    <scope>NUCLEOTIDE SEQUENCE [LARGE SCALE GENOMIC DNA]</scope>
</reference>
<sequence length="88" mass="10150">MVKIREGIPITDHDRIVVKSVVEWPEVGPDDKIVLRPTWQHISVSREELAAIALDRQENERIESVLKAQGADTRDKTIAEMKKHYYEA</sequence>
<evidence type="ECO:0000313" key="1">
    <source>
        <dbReference type="EMBL" id="OGM10429.1"/>
    </source>
</evidence>
<organism evidence="1 2">
    <name type="scientific">Candidatus Woesebacteria bacterium RBG_13_36_22</name>
    <dbReference type="NCBI Taxonomy" id="1802478"/>
    <lineage>
        <taxon>Bacteria</taxon>
        <taxon>Candidatus Woeseibacteriota</taxon>
    </lineage>
</organism>
<proteinExistence type="predicted"/>
<evidence type="ECO:0000313" key="2">
    <source>
        <dbReference type="Proteomes" id="UP000176939"/>
    </source>
</evidence>
<protein>
    <submittedName>
        <fullName evidence="1">Uncharacterized protein</fullName>
    </submittedName>
</protein>